<accession>A0A369ABG0</accession>
<dbReference type="Proteomes" id="UP000253517">
    <property type="component" value="Unassembled WGS sequence"/>
</dbReference>
<dbReference type="CDD" id="cd03801">
    <property type="entry name" value="GT4_PimA-like"/>
    <property type="match status" value="1"/>
</dbReference>
<dbReference type="InterPro" id="IPR028098">
    <property type="entry name" value="Glyco_trans_4-like_N"/>
</dbReference>
<keyword evidence="4" id="KW-1185">Reference proteome</keyword>
<reference evidence="3 4" key="1">
    <citation type="submission" date="2018-07" db="EMBL/GenBank/DDBJ databases">
        <title>Genomic Encyclopedia of Type Strains, Phase IV (KMG-IV): sequencing the most valuable type-strain genomes for metagenomic binning, comparative biology and taxonomic classification.</title>
        <authorList>
            <person name="Goeker M."/>
        </authorList>
    </citation>
    <scope>NUCLEOTIDE SEQUENCE [LARGE SCALE GENOMIC DNA]</scope>
    <source>
        <strain evidence="3 4">DSM 21410</strain>
    </source>
</reference>
<sequence>MKIAQLIPSPAMTGPVTVAHELSQLLAKKAEVDLFYFDEKNGYRWTNGRKISFFKLSRKWREYDILHSHTLRPDLFSAIQKTFNPGVRTVATLHNFFPVEYRIEYPIPHAIAGTAFHYLALKNKDALVAITPEMKRYYQGKRLQNVRYIPNTRILPQPTEYIRQLALRISDWKGNSILLMTIGTVNERKNLFTIIPLLIANPEWKWIHIGTGPLMTKLKEKISDQKLQHRVLLQGHIDGGSALLPVADVLLLPSLSEGFPLVVLEAFQAGIPVVVNDIRTFQELFSSEVLRCRPSDVVQFSSAVSAAIHQKAQLTEAAYRRFQKDFSPDVVSAAYLSLYENLL</sequence>
<evidence type="ECO:0000259" key="1">
    <source>
        <dbReference type="Pfam" id="PF00534"/>
    </source>
</evidence>
<dbReference type="PANTHER" id="PTHR12526:SF637">
    <property type="entry name" value="GLYCOSYLTRANSFERASE EPSF-RELATED"/>
    <property type="match status" value="1"/>
</dbReference>
<dbReference type="Pfam" id="PF13439">
    <property type="entry name" value="Glyco_transf_4"/>
    <property type="match status" value="1"/>
</dbReference>
<evidence type="ECO:0000259" key="2">
    <source>
        <dbReference type="Pfam" id="PF13439"/>
    </source>
</evidence>
<name>A0A369ABG0_9FLAO</name>
<dbReference type="EMBL" id="QPJS01000001">
    <property type="protein sequence ID" value="RCX05636.1"/>
    <property type="molecule type" value="Genomic_DNA"/>
</dbReference>
<evidence type="ECO:0000313" key="3">
    <source>
        <dbReference type="EMBL" id="RCX05636.1"/>
    </source>
</evidence>
<keyword evidence="3" id="KW-0808">Transferase</keyword>
<dbReference type="Pfam" id="PF00534">
    <property type="entry name" value="Glycos_transf_1"/>
    <property type="match status" value="1"/>
</dbReference>
<proteinExistence type="predicted"/>
<organism evidence="3 4">
    <name type="scientific">Schleiferia thermophila</name>
    <dbReference type="NCBI Taxonomy" id="884107"/>
    <lineage>
        <taxon>Bacteria</taxon>
        <taxon>Pseudomonadati</taxon>
        <taxon>Bacteroidota</taxon>
        <taxon>Flavobacteriia</taxon>
        <taxon>Flavobacteriales</taxon>
        <taxon>Schleiferiaceae</taxon>
        <taxon>Schleiferia</taxon>
    </lineage>
</organism>
<dbReference type="RefSeq" id="WP_125039330.1">
    <property type="nucleotide sequence ID" value="NZ_BHZF01000001.1"/>
</dbReference>
<dbReference type="SUPFAM" id="SSF53756">
    <property type="entry name" value="UDP-Glycosyltransferase/glycogen phosphorylase"/>
    <property type="match status" value="1"/>
</dbReference>
<protein>
    <submittedName>
        <fullName evidence="3">Glycosyltransferase involved in cell wall biosynthesis</fullName>
    </submittedName>
</protein>
<dbReference type="GO" id="GO:0016757">
    <property type="term" value="F:glycosyltransferase activity"/>
    <property type="evidence" value="ECO:0007669"/>
    <property type="project" value="InterPro"/>
</dbReference>
<evidence type="ECO:0000313" key="4">
    <source>
        <dbReference type="Proteomes" id="UP000253517"/>
    </source>
</evidence>
<dbReference type="Gene3D" id="3.40.50.2000">
    <property type="entry name" value="Glycogen Phosphorylase B"/>
    <property type="match status" value="2"/>
</dbReference>
<comment type="caution">
    <text evidence="3">The sequence shown here is derived from an EMBL/GenBank/DDBJ whole genome shotgun (WGS) entry which is preliminary data.</text>
</comment>
<dbReference type="PANTHER" id="PTHR12526">
    <property type="entry name" value="GLYCOSYLTRANSFERASE"/>
    <property type="match status" value="1"/>
</dbReference>
<feature type="domain" description="Glycosyltransferase subfamily 4-like N-terminal" evidence="2">
    <location>
        <begin position="47"/>
        <end position="151"/>
    </location>
</feature>
<dbReference type="InterPro" id="IPR001296">
    <property type="entry name" value="Glyco_trans_1"/>
</dbReference>
<dbReference type="AlphaFoldDB" id="A0A369ABG0"/>
<gene>
    <name evidence="3" type="ORF">DES35_101924</name>
</gene>
<feature type="domain" description="Glycosyl transferase family 1" evidence="1">
    <location>
        <begin position="170"/>
        <end position="314"/>
    </location>
</feature>